<organism evidence="1 2">
    <name type="scientific">Filimonas lacunae</name>
    <dbReference type="NCBI Taxonomy" id="477680"/>
    <lineage>
        <taxon>Bacteria</taxon>
        <taxon>Pseudomonadati</taxon>
        <taxon>Bacteroidota</taxon>
        <taxon>Chitinophagia</taxon>
        <taxon>Chitinophagales</taxon>
        <taxon>Chitinophagaceae</taxon>
        <taxon>Filimonas</taxon>
    </lineage>
</organism>
<dbReference type="KEGG" id="fln:FLA_0417"/>
<dbReference type="AlphaFoldDB" id="A0A173MA64"/>
<protein>
    <submittedName>
        <fullName evidence="1">Uncharacterized protein</fullName>
    </submittedName>
</protein>
<proteinExistence type="predicted"/>
<accession>A0A173MA64</accession>
<dbReference type="RefSeq" id="WP_076381737.1">
    <property type="nucleotide sequence ID" value="NZ_AP017422.1"/>
</dbReference>
<dbReference type="EMBL" id="FTOR01000010">
    <property type="protein sequence ID" value="SIT31408.1"/>
    <property type="molecule type" value="Genomic_DNA"/>
</dbReference>
<keyword evidence="2" id="KW-1185">Reference proteome</keyword>
<evidence type="ECO:0000313" key="1">
    <source>
        <dbReference type="EMBL" id="SIT31408.1"/>
    </source>
</evidence>
<name>A0A173MA64_9BACT</name>
<dbReference type="STRING" id="477680.SAMN05421788_110160"/>
<reference evidence="2" key="1">
    <citation type="submission" date="2017-01" db="EMBL/GenBank/DDBJ databases">
        <authorList>
            <person name="Varghese N."/>
            <person name="Submissions S."/>
        </authorList>
    </citation>
    <scope>NUCLEOTIDE SEQUENCE [LARGE SCALE GENOMIC DNA]</scope>
    <source>
        <strain evidence="2">DSM 21054</strain>
    </source>
</reference>
<evidence type="ECO:0000313" key="2">
    <source>
        <dbReference type="Proteomes" id="UP000186917"/>
    </source>
</evidence>
<dbReference type="Proteomes" id="UP000186917">
    <property type="component" value="Unassembled WGS sequence"/>
</dbReference>
<gene>
    <name evidence="1" type="ORF">SAMN05421788_110160</name>
</gene>
<sequence>MTTETFFTVARESFQAQKYDHATLRLLYKEYATTQLLLKEPGQISMFIDYAINGGIDANNPDKANNFYLWHYCNHILPINTFKDPITKGRTTYLHIKSNRHIALIKDDTGDVVGSIAFRPFQSMYPKQLVKCLAKATKANHIQVKQWKHDTAGNTRFVAHTQYPAGNIAKINYTVEYVPFF</sequence>